<evidence type="ECO:0000259" key="1">
    <source>
        <dbReference type="Pfam" id="PF20041"/>
    </source>
</evidence>
<dbReference type="Gene3D" id="2.180.10.10">
    <property type="entry name" value="RHS repeat-associated core"/>
    <property type="match status" value="1"/>
</dbReference>
<proteinExistence type="predicted"/>
<evidence type="ECO:0000313" key="3">
    <source>
        <dbReference type="Proteomes" id="UP000240971"/>
    </source>
</evidence>
<dbReference type="AlphaFoldDB" id="A0A2P8HHP5"/>
<name>A0A2P8HHP5_CHINA</name>
<feature type="domain" description="DUF6443" evidence="1">
    <location>
        <begin position="68"/>
        <end position="205"/>
    </location>
</feature>
<dbReference type="Proteomes" id="UP000240971">
    <property type="component" value="Unassembled WGS sequence"/>
</dbReference>
<reference evidence="2 3" key="1">
    <citation type="submission" date="2018-03" db="EMBL/GenBank/DDBJ databases">
        <title>Genomic Encyclopedia of Archaeal and Bacterial Type Strains, Phase II (KMG-II): from individual species to whole genera.</title>
        <authorList>
            <person name="Goeker M."/>
        </authorList>
    </citation>
    <scope>NUCLEOTIDE SEQUENCE [LARGE SCALE GENOMIC DNA]</scope>
    <source>
        <strain evidence="2 3">DSM 24859</strain>
    </source>
</reference>
<keyword evidence="3" id="KW-1185">Reference proteome</keyword>
<feature type="non-terminal residue" evidence="2">
    <location>
        <position position="552"/>
    </location>
</feature>
<dbReference type="InterPro" id="IPR045619">
    <property type="entry name" value="DUF6443"/>
</dbReference>
<dbReference type="EMBL" id="PYAW01000004">
    <property type="protein sequence ID" value="PSL45745.1"/>
    <property type="molecule type" value="Genomic_DNA"/>
</dbReference>
<accession>A0A2P8HHP5</accession>
<organism evidence="2 3">
    <name type="scientific">Chitinophaga niastensis</name>
    <dbReference type="NCBI Taxonomy" id="536980"/>
    <lineage>
        <taxon>Bacteria</taxon>
        <taxon>Pseudomonadati</taxon>
        <taxon>Bacteroidota</taxon>
        <taxon>Chitinophagia</taxon>
        <taxon>Chitinophagales</taxon>
        <taxon>Chitinophagaceae</taxon>
        <taxon>Chitinophaga</taxon>
    </lineage>
</organism>
<gene>
    <name evidence="2" type="ORF">CLV51_104452</name>
</gene>
<protein>
    <recommendedName>
        <fullName evidence="1">DUF6443 domain-containing protein</fullName>
    </recommendedName>
</protein>
<sequence length="552" mass="60394">MPEILVTVVISKPVEINIMYRFCLFIMLLGFAVKLQAQNKPDVTVQPVATPVALPGAYTNTTINYIRTWEPSIPTSDPAAVTSSTDITAVKQTTQYFDGLGRPLQTVSKGISGINNRDLVAPVIYDQYGREGLKYLPYVSPTSDGKFKLNPFGEQQTFSGTQYPGEQVYYGETQFEASPLNRVLKTLAPGNSWEGSGRGVENSYQVNTAADAVVVWNMAAGATIPTQNGVYASGQLFKNVVKDEAGNRVAEFKDKEGKVILKRVEITPGAADGYIGWLCTYYVYDDLSNLRFVISPKAVQALLTSWVISQQVADELCYQYQYDGRNRMIVKKIPGTTAPTEMVYDVRDRLVFTRDGNLLSKNQWMVMFYDALNRPTMTALYTGIATDTRDALQTRMNAATSNTQNIPYIFPGVVDLSVNNYDSRPQYIATQSVTLEMGFDTGAGAATEVLIDPAFTPGATTLAATNPLPGLDPSTLTPLTYTFYDDYSYTGVLAAQTGDFNKPQAGSNPYAEPVTAVSAMTKGLVTGTKARVVGTNSWLTTSTYYNDKGRVI</sequence>
<evidence type="ECO:0000313" key="2">
    <source>
        <dbReference type="EMBL" id="PSL45745.1"/>
    </source>
</evidence>
<comment type="caution">
    <text evidence="2">The sequence shown here is derived from an EMBL/GenBank/DDBJ whole genome shotgun (WGS) entry which is preliminary data.</text>
</comment>
<dbReference type="Pfam" id="PF20041">
    <property type="entry name" value="DUF6443"/>
    <property type="match status" value="1"/>
</dbReference>